<accession>A0A382XM70</accession>
<evidence type="ECO:0000259" key="1">
    <source>
        <dbReference type="Pfam" id="PF01882"/>
    </source>
</evidence>
<proteinExistence type="predicted"/>
<dbReference type="Pfam" id="PF01882">
    <property type="entry name" value="DUF58"/>
    <property type="match status" value="1"/>
</dbReference>
<dbReference type="EMBL" id="UINC01168755">
    <property type="protein sequence ID" value="SVD71940.1"/>
    <property type="molecule type" value="Genomic_DNA"/>
</dbReference>
<protein>
    <recommendedName>
        <fullName evidence="1">DUF58 domain-containing protein</fullName>
    </recommendedName>
</protein>
<name>A0A382XM70_9ZZZZ</name>
<dbReference type="Gene3D" id="3.40.50.410">
    <property type="entry name" value="von Willebrand factor, type A domain"/>
    <property type="match status" value="1"/>
</dbReference>
<dbReference type="SUPFAM" id="SSF53300">
    <property type="entry name" value="vWA-like"/>
    <property type="match status" value="1"/>
</dbReference>
<organism evidence="2">
    <name type="scientific">marine metagenome</name>
    <dbReference type="NCBI Taxonomy" id="408172"/>
    <lineage>
        <taxon>unclassified sequences</taxon>
        <taxon>metagenomes</taxon>
        <taxon>ecological metagenomes</taxon>
    </lineage>
</organism>
<dbReference type="PANTHER" id="PTHR33608:SF7">
    <property type="entry name" value="DUF58 DOMAIN-CONTAINING PROTEIN"/>
    <property type="match status" value="1"/>
</dbReference>
<sequence length="172" mass="20178">MQIRNLELRARVVVQGFWNGLHRSPYHGFSVEFTEYRQYTPGDDPRHIDWRVFARHDRYVIKKYEDETNLRCHLIVDQSRSMNFGTTGWSKAEYARTLAATLAYFLHLQGDAVGMLSFDGNIREYLPARHRHGHLRQLMLALDQPTEGQGTDLARPLRRIVELVRKRGLMVL</sequence>
<dbReference type="PANTHER" id="PTHR33608">
    <property type="entry name" value="BLL2464 PROTEIN"/>
    <property type="match status" value="1"/>
</dbReference>
<gene>
    <name evidence="2" type="ORF">METZ01_LOCUS424794</name>
</gene>
<evidence type="ECO:0000313" key="2">
    <source>
        <dbReference type="EMBL" id="SVD71940.1"/>
    </source>
</evidence>
<reference evidence="2" key="1">
    <citation type="submission" date="2018-05" db="EMBL/GenBank/DDBJ databases">
        <authorList>
            <person name="Lanie J.A."/>
            <person name="Ng W.-L."/>
            <person name="Kazmierczak K.M."/>
            <person name="Andrzejewski T.M."/>
            <person name="Davidsen T.M."/>
            <person name="Wayne K.J."/>
            <person name="Tettelin H."/>
            <person name="Glass J.I."/>
            <person name="Rusch D."/>
            <person name="Podicherti R."/>
            <person name="Tsui H.-C.T."/>
            <person name="Winkler M.E."/>
        </authorList>
    </citation>
    <scope>NUCLEOTIDE SEQUENCE</scope>
</reference>
<dbReference type="InterPro" id="IPR036465">
    <property type="entry name" value="vWFA_dom_sf"/>
</dbReference>
<dbReference type="AlphaFoldDB" id="A0A382XM70"/>
<feature type="non-terminal residue" evidence="2">
    <location>
        <position position="172"/>
    </location>
</feature>
<feature type="domain" description="DUF58" evidence="1">
    <location>
        <begin position="35"/>
        <end position="172"/>
    </location>
</feature>
<dbReference type="InterPro" id="IPR002881">
    <property type="entry name" value="DUF58"/>
</dbReference>